<keyword evidence="1" id="KW-1133">Transmembrane helix</keyword>
<evidence type="ECO:0000259" key="2">
    <source>
        <dbReference type="Pfam" id="PF20154"/>
    </source>
</evidence>
<feature type="domain" description="Apolipoprotein N-acyltransferase N-terminal" evidence="2">
    <location>
        <begin position="13"/>
        <end position="174"/>
    </location>
</feature>
<feature type="transmembrane region" description="Helical" evidence="1">
    <location>
        <begin position="51"/>
        <end position="70"/>
    </location>
</feature>
<dbReference type="GO" id="GO:0016020">
    <property type="term" value="C:membrane"/>
    <property type="evidence" value="ECO:0007669"/>
    <property type="project" value="InterPro"/>
</dbReference>
<dbReference type="EMBL" id="DSZN01000001">
    <property type="protein sequence ID" value="HGQ84838.1"/>
    <property type="molecule type" value="Genomic_DNA"/>
</dbReference>
<feature type="transmembrane region" description="Helical" evidence="1">
    <location>
        <begin position="82"/>
        <end position="104"/>
    </location>
</feature>
<keyword evidence="1" id="KW-0472">Membrane</keyword>
<proteinExistence type="predicted"/>
<evidence type="ECO:0000256" key="1">
    <source>
        <dbReference type="SAM" id="Phobius"/>
    </source>
</evidence>
<dbReference type="InterPro" id="IPR004563">
    <property type="entry name" value="Apolipo_AcylTrfase"/>
</dbReference>
<dbReference type="PANTHER" id="PTHR38686:SF1">
    <property type="entry name" value="APOLIPOPROTEIN N-ACYLTRANSFERASE"/>
    <property type="match status" value="1"/>
</dbReference>
<name>A0A7C4NPS9_9BACT</name>
<feature type="transmembrane region" description="Helical" evidence="1">
    <location>
        <begin position="116"/>
        <end position="133"/>
    </location>
</feature>
<comment type="caution">
    <text evidence="3">The sequence shown here is derived from an EMBL/GenBank/DDBJ whole genome shotgun (WGS) entry which is preliminary data.</text>
</comment>
<keyword evidence="1" id="KW-0812">Transmembrane</keyword>
<sequence>MRTPINLIAPIFSALLLTLSFPKWNLWIFGFFCFVPLFFSLIFTKENKNKLILVLIFEIFHFSTLLYWLVYTLTKYGNLNLIISLVLLLLLSSYLAFYYVFFFYTNLKLKIFESPNFIKGIFFSLTLVGIEYLRGKLLTGFTWGQLGYILSNFSPFLQLADIWGIWGLSFICALS</sequence>
<dbReference type="Pfam" id="PF20154">
    <property type="entry name" value="LNT_N"/>
    <property type="match status" value="1"/>
</dbReference>
<reference evidence="3" key="1">
    <citation type="journal article" date="2020" name="mSystems">
        <title>Genome- and Community-Level Interaction Insights into Carbon Utilization and Element Cycling Functions of Hydrothermarchaeota in Hydrothermal Sediment.</title>
        <authorList>
            <person name="Zhou Z."/>
            <person name="Liu Y."/>
            <person name="Xu W."/>
            <person name="Pan J."/>
            <person name="Luo Z.H."/>
            <person name="Li M."/>
        </authorList>
    </citation>
    <scope>NUCLEOTIDE SEQUENCE [LARGE SCALE GENOMIC DNA]</scope>
    <source>
        <strain evidence="3">SpSt-6</strain>
    </source>
</reference>
<dbReference type="GO" id="GO:0042158">
    <property type="term" value="P:lipoprotein biosynthetic process"/>
    <property type="evidence" value="ECO:0007669"/>
    <property type="project" value="InterPro"/>
</dbReference>
<dbReference type="InterPro" id="IPR045378">
    <property type="entry name" value="LNT_N"/>
</dbReference>
<feature type="transmembrane region" description="Helical" evidence="1">
    <location>
        <begin position="153"/>
        <end position="174"/>
    </location>
</feature>
<accession>A0A7C4NPS9</accession>
<dbReference type="PANTHER" id="PTHR38686">
    <property type="entry name" value="APOLIPOPROTEIN N-ACYLTRANSFERASE"/>
    <property type="match status" value="1"/>
</dbReference>
<dbReference type="GO" id="GO:0016410">
    <property type="term" value="F:N-acyltransferase activity"/>
    <property type="evidence" value="ECO:0007669"/>
    <property type="project" value="InterPro"/>
</dbReference>
<dbReference type="AlphaFoldDB" id="A0A7C4NPS9"/>
<feature type="transmembrane region" description="Helical" evidence="1">
    <location>
        <begin position="24"/>
        <end position="44"/>
    </location>
</feature>
<gene>
    <name evidence="3" type="ORF">ENT66_00015</name>
</gene>
<evidence type="ECO:0000313" key="3">
    <source>
        <dbReference type="EMBL" id="HGQ84838.1"/>
    </source>
</evidence>
<protein>
    <recommendedName>
        <fullName evidence="2">Apolipoprotein N-acyltransferase N-terminal domain-containing protein</fullName>
    </recommendedName>
</protein>
<organism evidence="3">
    <name type="scientific">Thermodesulfobacterium geofontis</name>
    <dbReference type="NCBI Taxonomy" id="1295609"/>
    <lineage>
        <taxon>Bacteria</taxon>
        <taxon>Pseudomonadati</taxon>
        <taxon>Thermodesulfobacteriota</taxon>
        <taxon>Thermodesulfobacteria</taxon>
        <taxon>Thermodesulfobacteriales</taxon>
        <taxon>Thermodesulfobacteriaceae</taxon>
        <taxon>Thermodesulfobacterium</taxon>
    </lineage>
</organism>